<dbReference type="Proteomes" id="UP001195724">
    <property type="component" value="Unassembled WGS sequence"/>
</dbReference>
<protein>
    <submittedName>
        <fullName evidence="2">Glyoxalase superfamily protein PhnB</fullName>
    </submittedName>
</protein>
<dbReference type="Gene3D" id="3.30.720.110">
    <property type="match status" value="1"/>
</dbReference>
<dbReference type="PROSITE" id="PS51819">
    <property type="entry name" value="VOC"/>
    <property type="match status" value="1"/>
</dbReference>
<dbReference type="InterPro" id="IPR037523">
    <property type="entry name" value="VOC_core"/>
</dbReference>
<proteinExistence type="predicted"/>
<evidence type="ECO:0000313" key="3">
    <source>
        <dbReference type="Proteomes" id="UP001195724"/>
    </source>
</evidence>
<sequence>MTSLHAYLGCRDADKAIAWLGEVFGFETTMRFADELGGVAHAELRRGGAALMVFSDRDGYERAPRRGDTSGLGLYLAVDGQAEVDALYARAVGAGGEPVWEPELKEWGNYVCRVVDPEGFEWSVGTHRPGLPQRW</sequence>
<dbReference type="EMBL" id="JAFBCL010000001">
    <property type="protein sequence ID" value="MBM7809161.1"/>
    <property type="molecule type" value="Genomic_DNA"/>
</dbReference>
<dbReference type="Gene3D" id="3.30.720.120">
    <property type="match status" value="1"/>
</dbReference>
<dbReference type="InterPro" id="IPR029068">
    <property type="entry name" value="Glyas_Bleomycin-R_OHBP_Dase"/>
</dbReference>
<feature type="domain" description="VOC" evidence="1">
    <location>
        <begin position="2"/>
        <end position="127"/>
    </location>
</feature>
<name>A0ABS2RYS3_9PSEU</name>
<dbReference type="Pfam" id="PF00903">
    <property type="entry name" value="Glyoxalase"/>
    <property type="match status" value="1"/>
</dbReference>
<gene>
    <name evidence="2" type="ORF">JOE68_000026</name>
</gene>
<evidence type="ECO:0000313" key="2">
    <source>
        <dbReference type="EMBL" id="MBM7809161.1"/>
    </source>
</evidence>
<evidence type="ECO:0000259" key="1">
    <source>
        <dbReference type="PROSITE" id="PS51819"/>
    </source>
</evidence>
<organism evidence="2 3">
    <name type="scientific">Saccharothrix algeriensis</name>
    <dbReference type="NCBI Taxonomy" id="173560"/>
    <lineage>
        <taxon>Bacteria</taxon>
        <taxon>Bacillati</taxon>
        <taxon>Actinomycetota</taxon>
        <taxon>Actinomycetes</taxon>
        <taxon>Pseudonocardiales</taxon>
        <taxon>Pseudonocardiaceae</taxon>
        <taxon>Saccharothrix</taxon>
    </lineage>
</organism>
<dbReference type="InterPro" id="IPR004360">
    <property type="entry name" value="Glyas_Fos-R_dOase_dom"/>
</dbReference>
<reference evidence="2 3" key="1">
    <citation type="submission" date="2021-01" db="EMBL/GenBank/DDBJ databases">
        <title>Sequencing the genomes of 1000 actinobacteria strains.</title>
        <authorList>
            <person name="Klenk H.-P."/>
        </authorList>
    </citation>
    <scope>NUCLEOTIDE SEQUENCE [LARGE SCALE GENOMIC DNA]</scope>
    <source>
        <strain evidence="2 3">DSM 44581</strain>
    </source>
</reference>
<dbReference type="RefSeq" id="WP_204840299.1">
    <property type="nucleotide sequence ID" value="NZ_JAFBCL010000001.1"/>
</dbReference>
<dbReference type="PANTHER" id="PTHR34109">
    <property type="entry name" value="BNAUNNG04460D PROTEIN-RELATED"/>
    <property type="match status" value="1"/>
</dbReference>
<accession>A0ABS2RYS3</accession>
<dbReference type="SUPFAM" id="SSF54593">
    <property type="entry name" value="Glyoxalase/Bleomycin resistance protein/Dihydroxybiphenyl dioxygenase"/>
    <property type="match status" value="1"/>
</dbReference>
<keyword evidence="3" id="KW-1185">Reference proteome</keyword>
<comment type="caution">
    <text evidence="2">The sequence shown here is derived from an EMBL/GenBank/DDBJ whole genome shotgun (WGS) entry which is preliminary data.</text>
</comment>